<evidence type="ECO:0000313" key="6">
    <source>
        <dbReference type="EMBL" id="SJR79740.1"/>
    </source>
</evidence>
<organism evidence="1">
    <name type="scientific">Clostridioides difficile</name>
    <name type="common">Peptoclostridium difficile</name>
    <dbReference type="NCBI Taxonomy" id="1496"/>
    <lineage>
        <taxon>Bacteria</taxon>
        <taxon>Bacillati</taxon>
        <taxon>Bacillota</taxon>
        <taxon>Clostridia</taxon>
        <taxon>Peptostreptococcales</taxon>
        <taxon>Peptostreptococcaceae</taxon>
        <taxon>Clostridioides</taxon>
    </lineage>
</organism>
<evidence type="ECO:0000313" key="1">
    <source>
        <dbReference type="EMBL" id="CDS85872.1"/>
    </source>
</evidence>
<dbReference type="EMBL" id="FUPS01000001">
    <property type="protein sequence ID" value="SJR79740.1"/>
    <property type="molecule type" value="Genomic_DNA"/>
</dbReference>
<dbReference type="InterPro" id="IPR003772">
    <property type="entry name" value="YceD"/>
</dbReference>
<evidence type="ECO:0000313" key="4">
    <source>
        <dbReference type="EMBL" id="HBH1542103.1"/>
    </source>
</evidence>
<dbReference type="PATRIC" id="fig|1496.1371.peg.2022"/>
<evidence type="ECO:0000313" key="11">
    <source>
        <dbReference type="Proteomes" id="UP000411588"/>
    </source>
</evidence>
<reference evidence="10 11" key="3">
    <citation type="submission" date="2019-02" db="EMBL/GenBank/DDBJ databases">
        <authorList>
            <consortium name="Pathogen Informatics"/>
        </authorList>
    </citation>
    <scope>NUCLEOTIDE SEQUENCE [LARGE SCALE GENOMIC DNA]</scope>
    <source>
        <strain evidence="8 10">078GUE027</strain>
        <strain evidence="7">Clo34</strain>
        <strain evidence="11">clo34</strain>
        <strain evidence="6 9">VRECD0157</strain>
    </source>
</reference>
<evidence type="ECO:0000313" key="10">
    <source>
        <dbReference type="Proteomes" id="UP000346772"/>
    </source>
</evidence>
<dbReference type="EMBL" id="LK932509">
    <property type="protein sequence ID" value="CDS86358.1"/>
    <property type="molecule type" value="Genomic_DNA"/>
</dbReference>
<dbReference type="EMBL" id="CAADAT010000002">
    <property type="protein sequence ID" value="VFD53070.1"/>
    <property type="molecule type" value="Genomic_DNA"/>
</dbReference>
<dbReference type="Proteomes" id="UP000189137">
    <property type="component" value="Unassembled WGS sequence"/>
</dbReference>
<reference evidence="1" key="1">
    <citation type="submission" date="2014-07" db="EMBL/GenBank/DDBJ databases">
        <authorList>
            <person name="Monot Marc"/>
        </authorList>
    </citation>
    <scope>NUCLEOTIDE SEQUENCE</scope>
    <source>
        <strain evidence="3">7032989</strain>
        <strain evidence="1">7032994</strain>
    </source>
</reference>
<protein>
    <submittedName>
        <fullName evidence="4">DUF177 domain-containing protein</fullName>
    </submittedName>
    <submittedName>
        <fullName evidence="6">Uncharacterized ACR, COG1399</fullName>
    </submittedName>
    <submittedName>
        <fullName evidence="7">Zn-finger-like nucleic acid binding protein</fullName>
    </submittedName>
</protein>
<dbReference type="Proteomes" id="UP000878956">
    <property type="component" value="Unassembled WGS sequence"/>
</dbReference>
<dbReference type="GeneID" id="66353586"/>
<dbReference type="Proteomes" id="UP000346772">
    <property type="component" value="Unassembled WGS sequence"/>
</dbReference>
<reference evidence="4" key="2">
    <citation type="journal article" date="2018" name="Genome Biol.">
        <title>SKESA: strategic k-mer extension for scrupulous assemblies.</title>
        <authorList>
            <person name="Souvorov A."/>
            <person name="Agarwala R."/>
            <person name="Lipman D.J."/>
        </authorList>
    </citation>
    <scope>NUCLEOTIDE SEQUENCE</scope>
    <source>
        <strain evidence="5">Clostridioides</strain>
        <strain evidence="4">HN1000</strain>
    </source>
</reference>
<dbReference type="EMBL" id="LK932392">
    <property type="protein sequence ID" value="CDS85872.1"/>
    <property type="molecule type" value="Genomic_DNA"/>
</dbReference>
<dbReference type="EMBL" id="CAADAN010000004">
    <property type="protein sequence ID" value="VFD31271.1"/>
    <property type="molecule type" value="Genomic_DNA"/>
</dbReference>
<dbReference type="EMBL" id="DAEQIJ010000002">
    <property type="protein sequence ID" value="HBH2618946.1"/>
    <property type="molecule type" value="Genomic_DNA"/>
</dbReference>
<evidence type="ECO:0000313" key="3">
    <source>
        <dbReference type="EMBL" id="CDT37444.1"/>
    </source>
</evidence>
<sequence length="174" mass="20155">MKVSIEKINRKETDKIDLNFCEKIDTISYCDEIYKLVSPVNLKGKVSKTNKGLYLDIDVNFTIVDNCSRCLKEVEIPLEYSIQGFLVKEEDYDEDEFEEFDPFIFDGEEIDLIDIIEQTLDFNVPHKVLCSENCKGLCQVCGANLNEEECSCSEITNDEEYIDPRFAKLKDLFN</sequence>
<accession>A0A031WIE7</accession>
<dbReference type="AlphaFoldDB" id="A0A031WIE7"/>
<dbReference type="Proteomes" id="UP000879542">
    <property type="component" value="Unassembled WGS sequence"/>
</dbReference>
<dbReference type="RefSeq" id="WP_003419111.1">
    <property type="nucleotide sequence ID" value="NZ_AP025558.1"/>
</dbReference>
<dbReference type="Proteomes" id="UP000411588">
    <property type="component" value="Unassembled WGS sequence"/>
</dbReference>
<evidence type="ECO:0000313" key="7">
    <source>
        <dbReference type="EMBL" id="VFD31271.1"/>
    </source>
</evidence>
<dbReference type="EMBL" id="LK933127">
    <property type="protein sequence ID" value="CDT37444.1"/>
    <property type="molecule type" value="Genomic_DNA"/>
</dbReference>
<proteinExistence type="predicted"/>
<gene>
    <name evidence="3" type="ORF">BN1095_450082</name>
    <name evidence="2" type="ORF">BN1096_560081</name>
    <name evidence="1" type="ORF">BN1097_540083</name>
    <name evidence="4" type="ORF">KRM00_001581</name>
    <name evidence="5" type="ORF">KRQ00_000674</name>
    <name evidence="7" type="ORF">SAMEA1402399_01577</name>
    <name evidence="8" type="ORF">SAMEA1710456_00520</name>
    <name evidence="6" type="ORF">SAMEA3375112_00082</name>
</gene>
<dbReference type="PANTHER" id="PTHR34374:SF1">
    <property type="entry name" value="LARGE RIBOSOMAL RNA SUBUNIT ACCUMULATION PROTEIN YCED HOMOLOG 1, CHLOROPLASTIC"/>
    <property type="match status" value="1"/>
</dbReference>
<evidence type="ECO:0000313" key="8">
    <source>
        <dbReference type="EMBL" id="VFD53070.1"/>
    </source>
</evidence>
<dbReference type="EMBL" id="DAEPXK010000013">
    <property type="protein sequence ID" value="HBH1542103.1"/>
    <property type="molecule type" value="Genomic_DNA"/>
</dbReference>
<evidence type="ECO:0000313" key="9">
    <source>
        <dbReference type="Proteomes" id="UP000189137"/>
    </source>
</evidence>
<dbReference type="KEGG" id="pdf:CD630DERM_11760"/>
<evidence type="ECO:0000313" key="2">
    <source>
        <dbReference type="EMBL" id="CDS86358.1"/>
    </source>
</evidence>
<evidence type="ECO:0000313" key="5">
    <source>
        <dbReference type="EMBL" id="HBH2618946.1"/>
    </source>
</evidence>
<dbReference type="PANTHER" id="PTHR34374">
    <property type="entry name" value="LARGE RIBOSOMAL RNA SUBUNIT ACCUMULATION PROTEIN YCED HOMOLOG 1, CHLOROPLASTIC"/>
    <property type="match status" value="1"/>
</dbReference>
<dbReference type="Pfam" id="PF02620">
    <property type="entry name" value="YceD"/>
    <property type="match status" value="1"/>
</dbReference>
<name>A0A031WIE7_CLODI</name>
<reference evidence="4" key="4">
    <citation type="submission" date="2021-06" db="EMBL/GenBank/DDBJ databases">
        <authorList>
            <consortium name="NCBI Pathogen Detection Project"/>
        </authorList>
    </citation>
    <scope>NUCLEOTIDE SEQUENCE</scope>
    <source>
        <strain evidence="5">Clostridioides</strain>
        <strain evidence="4">HN1000</strain>
    </source>
</reference>